<dbReference type="AlphaFoldDB" id="A0A1B2M314"/>
<gene>
    <name evidence="2" type="ORF">BFG52_15380</name>
</gene>
<dbReference type="NCBIfam" id="NF038216">
    <property type="entry name" value="ABZJ_00895_fam"/>
    <property type="match status" value="1"/>
</dbReference>
<keyword evidence="1" id="KW-0472">Membrane</keyword>
<dbReference type="OrthoDB" id="6903628at2"/>
<dbReference type="RefSeq" id="WP_067558210.1">
    <property type="nucleotide sequence ID" value="NZ_CP016895.1"/>
</dbReference>
<evidence type="ECO:0000256" key="1">
    <source>
        <dbReference type="SAM" id="Phobius"/>
    </source>
</evidence>
<feature type="transmembrane region" description="Helical" evidence="1">
    <location>
        <begin position="7"/>
        <end position="25"/>
    </location>
</feature>
<keyword evidence="1" id="KW-1133">Transmembrane helix</keyword>
<evidence type="ECO:0000313" key="3">
    <source>
        <dbReference type="Proteomes" id="UP000093391"/>
    </source>
</evidence>
<dbReference type="EMBL" id="CP016895">
    <property type="protein sequence ID" value="AOA59590.1"/>
    <property type="molecule type" value="Genomic_DNA"/>
</dbReference>
<proteinExistence type="predicted"/>
<name>A0A1B2M314_9GAMM</name>
<organism evidence="2 3">
    <name type="scientific">Acinetobacter larvae</name>
    <dbReference type="NCBI Taxonomy" id="1789224"/>
    <lineage>
        <taxon>Bacteria</taxon>
        <taxon>Pseudomonadati</taxon>
        <taxon>Pseudomonadota</taxon>
        <taxon>Gammaproteobacteria</taxon>
        <taxon>Moraxellales</taxon>
        <taxon>Moraxellaceae</taxon>
        <taxon>Acinetobacter</taxon>
    </lineage>
</organism>
<sequence>MVAIKKYILFFSLVYAGLCFIFFAITNFIDLPNTVASIVTISVAAIMTSTKFVQEQKRLPDQSEKNKLIWGCFIASILWSTAIILVFLSFSDEKALIMELLDEILNVIPLWFLALSIIISLIIQYGILRLSFGLFAHRTLKNLK</sequence>
<accession>A0A1B2M314</accession>
<evidence type="ECO:0000313" key="2">
    <source>
        <dbReference type="EMBL" id="AOA59590.1"/>
    </source>
</evidence>
<feature type="transmembrane region" description="Helical" evidence="1">
    <location>
        <begin position="31"/>
        <end position="48"/>
    </location>
</feature>
<feature type="transmembrane region" description="Helical" evidence="1">
    <location>
        <begin position="68"/>
        <end position="90"/>
    </location>
</feature>
<reference evidence="2 3" key="1">
    <citation type="submission" date="2016-08" db="EMBL/GenBank/DDBJ databases">
        <authorList>
            <person name="Seilhamer J.J."/>
        </authorList>
    </citation>
    <scope>NUCLEOTIDE SEQUENCE [LARGE SCALE GENOMIC DNA]</scope>
    <source>
        <strain evidence="2 3">BRTC-1</strain>
    </source>
</reference>
<dbReference type="KEGG" id="ala:BFG52_15380"/>
<keyword evidence="3" id="KW-1185">Reference proteome</keyword>
<dbReference type="Proteomes" id="UP000093391">
    <property type="component" value="Chromosome"/>
</dbReference>
<feature type="transmembrane region" description="Helical" evidence="1">
    <location>
        <begin position="110"/>
        <end position="136"/>
    </location>
</feature>
<dbReference type="InterPro" id="IPR047730">
    <property type="entry name" value="ABZJ_00895-like"/>
</dbReference>
<keyword evidence="1" id="KW-0812">Transmembrane</keyword>
<protein>
    <submittedName>
        <fullName evidence="2">Uncharacterized protein</fullName>
    </submittedName>
</protein>